<feature type="non-terminal residue" evidence="1">
    <location>
        <position position="39"/>
    </location>
</feature>
<feature type="non-terminal residue" evidence="1">
    <location>
        <position position="1"/>
    </location>
</feature>
<dbReference type="SUPFAM" id="SSF144052">
    <property type="entry name" value="Thermophilic metalloprotease-like"/>
    <property type="match status" value="1"/>
</dbReference>
<name>X0XSS9_9ZZZZ</name>
<dbReference type="AlphaFoldDB" id="X0XSS9"/>
<accession>X0XSS9</accession>
<protein>
    <submittedName>
        <fullName evidence="1">Uncharacterized protein</fullName>
    </submittedName>
</protein>
<comment type="caution">
    <text evidence="1">The sequence shown here is derived from an EMBL/GenBank/DDBJ whole genome shotgun (WGS) entry which is preliminary data.</text>
</comment>
<evidence type="ECO:0000313" key="1">
    <source>
        <dbReference type="EMBL" id="GAG46305.1"/>
    </source>
</evidence>
<gene>
    <name evidence="1" type="ORF">S01H1_86189</name>
</gene>
<organism evidence="1">
    <name type="scientific">marine sediment metagenome</name>
    <dbReference type="NCBI Taxonomy" id="412755"/>
    <lineage>
        <taxon>unclassified sequences</taxon>
        <taxon>metagenomes</taxon>
        <taxon>ecological metagenomes</taxon>
    </lineage>
</organism>
<sequence length="39" mass="4170">PNMLEAEKAIGTAHFAIGDSYGLGKNASKHHYDALVDKV</sequence>
<reference evidence="1" key="1">
    <citation type="journal article" date="2014" name="Front. Microbiol.">
        <title>High frequency of phylogenetically diverse reductive dehalogenase-homologous genes in deep subseafloor sedimentary metagenomes.</title>
        <authorList>
            <person name="Kawai M."/>
            <person name="Futagami T."/>
            <person name="Toyoda A."/>
            <person name="Takaki Y."/>
            <person name="Nishi S."/>
            <person name="Hori S."/>
            <person name="Arai W."/>
            <person name="Tsubouchi T."/>
            <person name="Morono Y."/>
            <person name="Uchiyama I."/>
            <person name="Ito T."/>
            <person name="Fujiyama A."/>
            <person name="Inagaki F."/>
            <person name="Takami H."/>
        </authorList>
    </citation>
    <scope>NUCLEOTIDE SEQUENCE</scope>
    <source>
        <strain evidence="1">Expedition CK06-06</strain>
    </source>
</reference>
<dbReference type="EMBL" id="BARS01059566">
    <property type="protein sequence ID" value="GAG46305.1"/>
    <property type="molecule type" value="Genomic_DNA"/>
</dbReference>
<proteinExistence type="predicted"/>